<dbReference type="NCBIfam" id="TIGR03696">
    <property type="entry name" value="Rhs_assc_core"/>
    <property type="match status" value="1"/>
</dbReference>
<dbReference type="PANTHER" id="PTHR32305">
    <property type="match status" value="1"/>
</dbReference>
<dbReference type="InterPro" id="IPR050708">
    <property type="entry name" value="T6SS_VgrG/RHS"/>
</dbReference>
<dbReference type="InterPro" id="IPR056823">
    <property type="entry name" value="TEN-like_YD-shell"/>
</dbReference>
<dbReference type="Gene3D" id="2.180.10.10">
    <property type="entry name" value="RHS repeat-associated core"/>
    <property type="match status" value="3"/>
</dbReference>
<protein>
    <submittedName>
        <fullName evidence="4">RHS repeat-associated protein</fullName>
    </submittedName>
</protein>
<sequence length="1432" mass="149278">MLNHIGPVRPRGRRTVTRLLACSILTTTAIGGAVLGPVARAQTAATVPVRESIDANGVDLFLGTMNADGPALSAGQSGAQGLAYKLIFRGGGSGDNLMASLSVSGSSVVIYIGGKADRFTVSGSTYTGTEGNGTRLSLSGNVYTYIMADGSVAHFTKNYVGAYPYGTTTGLITDLTRPGGEVLTYSYDGTTYCAANKPSGGGYICTQTKTAYRIGSVTNNSKYRLNYLYGNWDSLDWDPDQVPNNTYWTGWGDITAVSMTNTAVPGASVRTQSFGSSGGVYNVTDEIGRTTGYRSSAGGLLGITRPGSSAEDVTVTYSGGRVSAVTTAAGTTSYSSYDSSGVRYVTVTPPNAGATNYTFDIASQRMTSRIDPLSRTTSWQYDASGRVTRITQPDGNYTQLTYDSRGNVTEKRAVAKSGSGLADVVTPADYDASCISAAKCNQPNWTKDAKGNQTDYTYNTSTGNLLTVAAPAATSGGTRPTTTYSYTTVNGAQQVSSISACQTSASCAGTADEVKISISYDINGLPNVVSKGAGDGSLTATTTIAYDDVGNARTVDGPLPGTADTTRYRYDAARQLVGVVSADPDGAGPLKPRAQRTTYDPKGRVTLTETGNVNSQSDGDWAGFTSLQQAATDYDGVDRPVKQTASAGGTIYQVTQRSYDAAGTYDCSAVRMNSATWGSLPGACTATTTGAAGPDRITRNLYNSAREVTTVQTAYGTADQANEATSAYTNNGKLASVTDGEGNKTSYEYDGFDRLSKTSYPVTTAGSGTSSGSDYEQLGYDAASNVTSRRLRDGQTITYGYDNLNRVTSKVTPGSAPNWDVAYSYDLLGRVTNATGDGWAVNAFTYDALGRVVTEQNYNAPTYHAYDLAGRQTRLTWYDGFHADYDYYVTGEVTAIRENGATSGAGVLATYAYDDLGRRTSVTRGNGTTTSYGYDAVSRLTSLTQDLAGSAYDFTHGFSYNPAGQIASLTRSNDAYAWNGHYNVDRGYGINGLNQATSAGSTSIGYDGRGNLTSSGSSGYGYTVENQLVSGPGVTMNYEPGGGQLLQSYNTGTGVDTRFLWSGSQMIGEINAGSAWTLIKRYVPGPGVDETVTWYEGSGTSDRRWLHTDERGSVVAATNGSGNVIGVNSYDEYGIPAAGNIGRFQYTGQAWLPELGMYYYKARIYSPTLGRFMQTDSVGYTAGLNLYAYTGGDPINLIDPTGHDVTCNDGYIISSENKMDEPCVDHGGVDSNSFTNGPGTHSYGIFSGSILFGISGGDFGISSALSGGGWGAQTTQATNPNISQEDRGCPSSGLPSTGASGVWGGASIEAGIGAVGAGGQASVSRLRFDNGTVVNYMTTGGFAGTLNQGKGLTLGAAAGIGGGLTFSNAGSPSDLTGEAMTYNVNVAIFSGSLSLGNGGIFSLNLGIAKGLGLDVSGYKTNTKILSTGCYPR</sequence>
<dbReference type="Pfam" id="PF05593">
    <property type="entry name" value="RHS_repeat"/>
    <property type="match status" value="3"/>
</dbReference>
<evidence type="ECO:0000313" key="4">
    <source>
        <dbReference type="EMBL" id="NIJ64656.1"/>
    </source>
</evidence>
<dbReference type="NCBIfam" id="TIGR01643">
    <property type="entry name" value="YD_repeat_2x"/>
    <property type="match status" value="4"/>
</dbReference>
<accession>A0A7X5UYP1</accession>
<dbReference type="InterPro" id="IPR006530">
    <property type="entry name" value="YD"/>
</dbReference>
<dbReference type="Proteomes" id="UP000564677">
    <property type="component" value="Unassembled WGS sequence"/>
</dbReference>
<keyword evidence="5" id="KW-1185">Reference proteome</keyword>
<dbReference type="EMBL" id="JAASQV010000001">
    <property type="protein sequence ID" value="NIJ64656.1"/>
    <property type="molecule type" value="Genomic_DNA"/>
</dbReference>
<evidence type="ECO:0000256" key="1">
    <source>
        <dbReference type="ARBA" id="ARBA00022737"/>
    </source>
</evidence>
<dbReference type="PANTHER" id="PTHR32305:SF15">
    <property type="entry name" value="PROTEIN RHSA-RELATED"/>
    <property type="match status" value="1"/>
</dbReference>
<dbReference type="Pfam" id="PF25023">
    <property type="entry name" value="TEN_YD-shell"/>
    <property type="match status" value="1"/>
</dbReference>
<dbReference type="InterPro" id="IPR022385">
    <property type="entry name" value="Rhs_assc_core"/>
</dbReference>
<evidence type="ECO:0000256" key="2">
    <source>
        <dbReference type="SAM" id="MobiDB-lite"/>
    </source>
</evidence>
<feature type="region of interest" description="Disordered" evidence="2">
    <location>
        <begin position="1272"/>
        <end position="1296"/>
    </location>
</feature>
<feature type="domain" description="Teneurin-like YD-shell" evidence="3">
    <location>
        <begin position="309"/>
        <end position="612"/>
    </location>
</feature>
<evidence type="ECO:0000259" key="3">
    <source>
        <dbReference type="Pfam" id="PF25023"/>
    </source>
</evidence>
<comment type="caution">
    <text evidence="4">The sequence shown here is derived from an EMBL/GenBank/DDBJ whole genome shotgun (WGS) entry which is preliminary data.</text>
</comment>
<keyword evidence="1" id="KW-0677">Repeat</keyword>
<dbReference type="InterPro" id="IPR031325">
    <property type="entry name" value="RHS_repeat"/>
</dbReference>
<dbReference type="RefSeq" id="WP_167298976.1">
    <property type="nucleotide sequence ID" value="NZ_JAASQV010000001.1"/>
</dbReference>
<organism evidence="4 5">
    <name type="scientific">Sphingomonas leidyi</name>
    <dbReference type="NCBI Taxonomy" id="68569"/>
    <lineage>
        <taxon>Bacteria</taxon>
        <taxon>Pseudomonadati</taxon>
        <taxon>Pseudomonadota</taxon>
        <taxon>Alphaproteobacteria</taxon>
        <taxon>Sphingomonadales</taxon>
        <taxon>Sphingomonadaceae</taxon>
        <taxon>Sphingomonas</taxon>
    </lineage>
</organism>
<reference evidence="4 5" key="1">
    <citation type="submission" date="2020-03" db="EMBL/GenBank/DDBJ databases">
        <title>Genomic Encyclopedia of Type Strains, Phase IV (KMG-IV): sequencing the most valuable type-strain genomes for metagenomic binning, comparative biology and taxonomic classification.</title>
        <authorList>
            <person name="Goeker M."/>
        </authorList>
    </citation>
    <scope>NUCLEOTIDE SEQUENCE [LARGE SCALE GENOMIC DNA]</scope>
    <source>
        <strain evidence="4 5">DSM 4733</strain>
    </source>
</reference>
<gene>
    <name evidence="4" type="ORF">FHR20_001587</name>
</gene>
<evidence type="ECO:0000313" key="5">
    <source>
        <dbReference type="Proteomes" id="UP000564677"/>
    </source>
</evidence>
<name>A0A7X5UYP1_9SPHN</name>
<proteinExistence type="predicted"/>